<evidence type="ECO:0000256" key="3">
    <source>
        <dbReference type="ARBA" id="ARBA00023163"/>
    </source>
</evidence>
<dbReference type="GO" id="GO:0043200">
    <property type="term" value="P:response to amino acid"/>
    <property type="evidence" value="ECO:0007669"/>
    <property type="project" value="TreeGrafter"/>
</dbReference>
<dbReference type="SUPFAM" id="SSF54909">
    <property type="entry name" value="Dimeric alpha+beta barrel"/>
    <property type="match status" value="1"/>
</dbReference>
<dbReference type="PANTHER" id="PTHR30154">
    <property type="entry name" value="LEUCINE-RESPONSIVE REGULATORY PROTEIN"/>
    <property type="match status" value="1"/>
</dbReference>
<evidence type="ECO:0000256" key="2">
    <source>
        <dbReference type="ARBA" id="ARBA00023125"/>
    </source>
</evidence>
<accession>A0A1I1RKE4</accession>
<dbReference type="SMART" id="SM00344">
    <property type="entry name" value="HTH_ASNC"/>
    <property type="match status" value="1"/>
</dbReference>
<dbReference type="SUPFAM" id="SSF46785">
    <property type="entry name" value="Winged helix' DNA-binding domain"/>
    <property type="match status" value="1"/>
</dbReference>
<dbReference type="OrthoDB" id="9800326at2"/>
<keyword evidence="3" id="KW-0804">Transcription</keyword>
<evidence type="ECO:0000256" key="1">
    <source>
        <dbReference type="ARBA" id="ARBA00023015"/>
    </source>
</evidence>
<dbReference type="Gene3D" id="3.30.70.920">
    <property type="match status" value="1"/>
</dbReference>
<evidence type="ECO:0000259" key="4">
    <source>
        <dbReference type="PROSITE" id="PS50956"/>
    </source>
</evidence>
<dbReference type="AlphaFoldDB" id="A0A1I1RKE4"/>
<dbReference type="InterPro" id="IPR036390">
    <property type="entry name" value="WH_DNA-bd_sf"/>
</dbReference>
<dbReference type="FunFam" id="1.10.10.10:FF:000186">
    <property type="entry name" value="AsnC family transcriptional regulator"/>
    <property type="match status" value="1"/>
</dbReference>
<dbReference type="GO" id="GO:0043565">
    <property type="term" value="F:sequence-specific DNA binding"/>
    <property type="evidence" value="ECO:0007669"/>
    <property type="project" value="InterPro"/>
</dbReference>
<protein>
    <submittedName>
        <fullName evidence="5">Transcriptional regulator, AsnC family</fullName>
    </submittedName>
</protein>
<dbReference type="InterPro" id="IPR019888">
    <property type="entry name" value="Tscrpt_reg_AsnC-like"/>
</dbReference>
<feature type="domain" description="HTH asnC-type" evidence="4">
    <location>
        <begin position="2"/>
        <end position="63"/>
    </location>
</feature>
<gene>
    <name evidence="5" type="ORF">SAMN04487987_11068</name>
</gene>
<dbReference type="GO" id="GO:0006355">
    <property type="term" value="P:regulation of DNA-templated transcription"/>
    <property type="evidence" value="ECO:0007669"/>
    <property type="project" value="UniProtKB-ARBA"/>
</dbReference>
<dbReference type="InterPro" id="IPR011991">
    <property type="entry name" value="ArsR-like_HTH"/>
</dbReference>
<dbReference type="PROSITE" id="PS50956">
    <property type="entry name" value="HTH_ASNC_2"/>
    <property type="match status" value="1"/>
</dbReference>
<dbReference type="InterPro" id="IPR019885">
    <property type="entry name" value="Tscrpt_reg_HTH_AsnC-type_CS"/>
</dbReference>
<dbReference type="PANTHER" id="PTHR30154:SF53">
    <property type="entry name" value="HTH-TYPE TRANSCRIPTIONAL REGULATOR LRPC"/>
    <property type="match status" value="1"/>
</dbReference>
<evidence type="ECO:0000313" key="5">
    <source>
        <dbReference type="EMBL" id="SFD34815.1"/>
    </source>
</evidence>
<keyword evidence="1" id="KW-0805">Transcription regulation</keyword>
<dbReference type="Pfam" id="PF13412">
    <property type="entry name" value="HTH_24"/>
    <property type="match status" value="1"/>
</dbReference>
<dbReference type="CDD" id="cd00090">
    <property type="entry name" value="HTH_ARSR"/>
    <property type="match status" value="1"/>
</dbReference>
<name>A0A1I1RKE4_9FLAO</name>
<sequence>MVDNTDKKLLEILKDNSRLSFADLGRKINLSPSSVRERVQKLEEEGVIKKYSIEINNKLIGYDLEAFILLKVFPGKLKYVIDKVIEFPEITVAHRITGNQNIHLKVVVKNQLCLQKLLDKLMQFGDTNTFLILSEISK</sequence>
<dbReference type="PROSITE" id="PS00519">
    <property type="entry name" value="HTH_ASNC_1"/>
    <property type="match status" value="1"/>
</dbReference>
<dbReference type="InterPro" id="IPR000485">
    <property type="entry name" value="AsnC-type_HTH_dom"/>
</dbReference>
<dbReference type="EMBL" id="FOMI01000010">
    <property type="protein sequence ID" value="SFD34815.1"/>
    <property type="molecule type" value="Genomic_DNA"/>
</dbReference>
<keyword evidence="6" id="KW-1185">Reference proteome</keyword>
<dbReference type="STRING" id="870482.SAMN04487987_11068"/>
<organism evidence="5 6">
    <name type="scientific">Algibacter pectinivorans</name>
    <dbReference type="NCBI Taxonomy" id="870482"/>
    <lineage>
        <taxon>Bacteria</taxon>
        <taxon>Pseudomonadati</taxon>
        <taxon>Bacteroidota</taxon>
        <taxon>Flavobacteriia</taxon>
        <taxon>Flavobacteriales</taxon>
        <taxon>Flavobacteriaceae</taxon>
        <taxon>Algibacter</taxon>
    </lineage>
</organism>
<dbReference type="Gene3D" id="1.10.10.10">
    <property type="entry name" value="Winged helix-like DNA-binding domain superfamily/Winged helix DNA-binding domain"/>
    <property type="match status" value="1"/>
</dbReference>
<dbReference type="RefSeq" id="WP_092853228.1">
    <property type="nucleotide sequence ID" value="NZ_FOMI01000010.1"/>
</dbReference>
<dbReference type="GO" id="GO:0005829">
    <property type="term" value="C:cytosol"/>
    <property type="evidence" value="ECO:0007669"/>
    <property type="project" value="TreeGrafter"/>
</dbReference>
<dbReference type="InterPro" id="IPR019887">
    <property type="entry name" value="Tscrpt_reg_AsnC/Lrp_C"/>
</dbReference>
<reference evidence="6" key="1">
    <citation type="submission" date="2016-10" db="EMBL/GenBank/DDBJ databases">
        <authorList>
            <person name="Varghese N."/>
            <person name="Submissions S."/>
        </authorList>
    </citation>
    <scope>NUCLEOTIDE SEQUENCE [LARGE SCALE GENOMIC DNA]</scope>
    <source>
        <strain evidence="6">DSM 25730</strain>
    </source>
</reference>
<dbReference type="PRINTS" id="PR00033">
    <property type="entry name" value="HTHASNC"/>
</dbReference>
<proteinExistence type="predicted"/>
<dbReference type="Proteomes" id="UP000199439">
    <property type="component" value="Unassembled WGS sequence"/>
</dbReference>
<dbReference type="InterPro" id="IPR036388">
    <property type="entry name" value="WH-like_DNA-bd_sf"/>
</dbReference>
<evidence type="ECO:0000313" key="6">
    <source>
        <dbReference type="Proteomes" id="UP000199439"/>
    </source>
</evidence>
<dbReference type="InterPro" id="IPR011008">
    <property type="entry name" value="Dimeric_a/b-barrel"/>
</dbReference>
<dbReference type="Pfam" id="PF01037">
    <property type="entry name" value="AsnC_trans_reg"/>
    <property type="match status" value="1"/>
</dbReference>
<keyword evidence="2" id="KW-0238">DNA-binding</keyword>